<organism evidence="1 2">
    <name type="scientific">Shewanella corallii</name>
    <dbReference type="NCBI Taxonomy" id="560080"/>
    <lineage>
        <taxon>Bacteria</taxon>
        <taxon>Pseudomonadati</taxon>
        <taxon>Pseudomonadota</taxon>
        <taxon>Gammaproteobacteria</taxon>
        <taxon>Alteromonadales</taxon>
        <taxon>Shewanellaceae</taxon>
        <taxon>Shewanella</taxon>
    </lineage>
</organism>
<keyword evidence="2" id="KW-1185">Reference proteome</keyword>
<dbReference type="RefSeq" id="WP_249248741.1">
    <property type="nucleotide sequence ID" value="NZ_JAKIKT010000003.1"/>
</dbReference>
<gene>
    <name evidence="1" type="ORF">L2725_09465</name>
</gene>
<comment type="caution">
    <text evidence="1">The sequence shown here is derived from an EMBL/GenBank/DDBJ whole genome shotgun (WGS) entry which is preliminary data.</text>
</comment>
<evidence type="ECO:0008006" key="3">
    <source>
        <dbReference type="Google" id="ProtNLM"/>
    </source>
</evidence>
<sequence>MEFDIKHKASNQSISKVNGICWSHVEIKVNYGFSKLRLFDLNPLKTWLIERSENDSGDVMWQFIEHDAIVEGVNSSKSISSLFQFIENKVCNET</sequence>
<dbReference type="Proteomes" id="UP001202831">
    <property type="component" value="Unassembled WGS sequence"/>
</dbReference>
<name>A0ABT0N788_9GAMM</name>
<proteinExistence type="predicted"/>
<protein>
    <recommendedName>
        <fullName evidence="3">DUF2442 domain-containing protein</fullName>
    </recommendedName>
</protein>
<accession>A0ABT0N788</accession>
<reference evidence="1 2" key="1">
    <citation type="submission" date="2022-01" db="EMBL/GenBank/DDBJ databases">
        <title>Whole genome-based taxonomy of the Shewanellaceae.</title>
        <authorList>
            <person name="Martin-Rodriguez A.J."/>
        </authorList>
    </citation>
    <scope>NUCLEOTIDE SEQUENCE [LARGE SCALE GENOMIC DNA]</scope>
    <source>
        <strain evidence="1 2">DSM 21332</strain>
    </source>
</reference>
<evidence type="ECO:0000313" key="2">
    <source>
        <dbReference type="Proteomes" id="UP001202831"/>
    </source>
</evidence>
<dbReference type="EMBL" id="JAKIKT010000003">
    <property type="protein sequence ID" value="MCL2914015.1"/>
    <property type="molecule type" value="Genomic_DNA"/>
</dbReference>
<evidence type="ECO:0000313" key="1">
    <source>
        <dbReference type="EMBL" id="MCL2914015.1"/>
    </source>
</evidence>